<evidence type="ECO:0000313" key="5">
    <source>
        <dbReference type="Proteomes" id="UP000308917"/>
    </source>
</evidence>
<feature type="transmembrane region" description="Helical" evidence="1">
    <location>
        <begin position="185"/>
        <end position="204"/>
    </location>
</feature>
<feature type="transmembrane region" description="Helical" evidence="1">
    <location>
        <begin position="402"/>
        <end position="418"/>
    </location>
</feature>
<gene>
    <name evidence="4" type="ORF">E9531_02325</name>
</gene>
<feature type="transmembrane region" description="Helical" evidence="1">
    <location>
        <begin position="527"/>
        <end position="547"/>
    </location>
</feature>
<keyword evidence="5" id="KW-1185">Reference proteome</keyword>
<feature type="transmembrane region" description="Helical" evidence="1">
    <location>
        <begin position="503"/>
        <end position="520"/>
    </location>
</feature>
<feature type="transmembrane region" description="Helical" evidence="1">
    <location>
        <begin position="629"/>
        <end position="650"/>
    </location>
</feature>
<feature type="transmembrane region" description="Helical" evidence="1">
    <location>
        <begin position="376"/>
        <end position="396"/>
    </location>
</feature>
<evidence type="ECO:0000259" key="2">
    <source>
        <dbReference type="Pfam" id="PF24672"/>
    </source>
</evidence>
<feature type="transmembrane region" description="Helical" evidence="1">
    <location>
        <begin position="599"/>
        <end position="617"/>
    </location>
</feature>
<reference evidence="4 5" key="1">
    <citation type="journal article" date="2015" name="Antonie Van Leeuwenhoek">
        <title>Lampropedia puyangensis sp. nov., isolated from symptomatic bark of Populus ? euramericana canker and emended description of Lampropedia hyalina (Ehrenberg 1832) Lee et al. 2004.</title>
        <authorList>
            <person name="Li Y."/>
            <person name="Wang T."/>
            <person name="Piao C.G."/>
            <person name="Wang L.F."/>
            <person name="Tian G.Z."/>
            <person name="Zhu T.H."/>
            <person name="Guo M.W."/>
        </authorList>
    </citation>
    <scope>NUCLEOTIDE SEQUENCE [LARGE SCALE GENOMIC DNA]</scope>
    <source>
        <strain evidence="4 5">2-bin</strain>
    </source>
</reference>
<dbReference type="EMBL" id="STFG01000001">
    <property type="protein sequence ID" value="THU05395.1"/>
    <property type="molecule type" value="Genomic_DNA"/>
</dbReference>
<feature type="transmembrane region" description="Helical" evidence="1">
    <location>
        <begin position="350"/>
        <end position="369"/>
    </location>
</feature>
<feature type="transmembrane region" description="Helical" evidence="1">
    <location>
        <begin position="430"/>
        <end position="448"/>
    </location>
</feature>
<dbReference type="InterPro" id="IPR056074">
    <property type="entry name" value="DUF7657"/>
</dbReference>
<name>A0A4S8FEV8_9BURK</name>
<evidence type="ECO:0000313" key="4">
    <source>
        <dbReference type="EMBL" id="THU05395.1"/>
    </source>
</evidence>
<evidence type="ECO:0000259" key="3">
    <source>
        <dbReference type="Pfam" id="PF24677"/>
    </source>
</evidence>
<feature type="transmembrane region" description="Helical" evidence="1">
    <location>
        <begin position="305"/>
        <end position="324"/>
    </location>
</feature>
<accession>A0A4S8FEV8</accession>
<evidence type="ECO:0000256" key="1">
    <source>
        <dbReference type="SAM" id="Phobius"/>
    </source>
</evidence>
<feature type="domain" description="DUF7657" evidence="3">
    <location>
        <begin position="187"/>
        <end position="582"/>
    </location>
</feature>
<proteinExistence type="predicted"/>
<dbReference type="Proteomes" id="UP000308917">
    <property type="component" value="Unassembled WGS sequence"/>
</dbReference>
<protein>
    <submittedName>
        <fullName evidence="4">Uncharacterized protein</fullName>
    </submittedName>
</protein>
<sequence>MTHAQDTEASNTPGRGVLESIHVAPDRTITLTGWAVSHRPDVFVTFAKVWLGDQLIYQGRLGYATARVDVAQSLNNPLWETSGFSLPLHVPDAVPAGMHSIRMQVMLGDKSHFDVQSLENSTFADIPPPPQQPSHRAKFLFWLAIAIPLLAWLIPPNTSPNSRLSTAHSNRVGQTKPSSDTLGKALFLASISISFVLLVAGGWTGSSITRLLNQTPVISHNASVWMGHAQDVRADEWQVVTPLAISQTQVPNRFPNINPLHGQPGQNMNVVGMTGAPISNAAAIAKPATWGFFFLDMRRALAWDWWLPFFACFSAVFALLQRWFNGPWKLHAALAATVAWSGYSVSWSGWPAYATFFPLAAALAADVALRATRWPTALAASACLGWAFAGFVLVLYPGWQIPLGYLMVFATLAAAWQFRAQLHFGRPQLIGILLATTVAAILLGAWWLDGKDAIEVLRHTVYPGQRSIDLGGYADPWHLSKGLTNSITLFNASQWSIASDAGNFIYVLPPLALATLVVWDRLRGPDAISLTLWAYIAFVSWYMFWGLPGWLAHATLWSMAPAFRLDVALGLAQTLLWGWLIWRWQILREQGILASSNTYRLNSLGVLGGVAFVYLTAQQFDSMPAPLQGWLGLGITGLIYMGCAALGFLLASGRLKAAILIYAAWTLATALPFNPITQAPSFITPVTELAKPLDNLCSAKSTRSDTNACKQPQIAVVAQREWSNALASAGVSVLNSTFYEPPLAFWARLDPDSLFISQYNRYQHLHITLSEKEANNPRFFSVGAPAMDRVELRLEPTLFDFRLLNVEFVLTNTAHAAALQRNASLQLVAQDNATWALFQVVP</sequence>
<feature type="transmembrane region" description="Helical" evidence="1">
    <location>
        <begin position="657"/>
        <end position="676"/>
    </location>
</feature>
<dbReference type="OrthoDB" id="6053736at2"/>
<comment type="caution">
    <text evidence="4">The sequence shown here is derived from an EMBL/GenBank/DDBJ whole genome shotgun (WGS) entry which is preliminary data.</text>
</comment>
<feature type="domain" description="DUF7654" evidence="2">
    <location>
        <begin position="711"/>
        <end position="841"/>
    </location>
</feature>
<dbReference type="InterPro" id="IPR056071">
    <property type="entry name" value="DUF7654"/>
</dbReference>
<feature type="transmembrane region" description="Helical" evidence="1">
    <location>
        <begin position="567"/>
        <end position="587"/>
    </location>
</feature>
<feature type="transmembrane region" description="Helical" evidence="1">
    <location>
        <begin position="139"/>
        <end position="155"/>
    </location>
</feature>
<keyword evidence="1" id="KW-0812">Transmembrane</keyword>
<organism evidence="4 5">
    <name type="scientific">Lampropedia puyangensis</name>
    <dbReference type="NCBI Taxonomy" id="1330072"/>
    <lineage>
        <taxon>Bacteria</taxon>
        <taxon>Pseudomonadati</taxon>
        <taxon>Pseudomonadota</taxon>
        <taxon>Betaproteobacteria</taxon>
        <taxon>Burkholderiales</taxon>
        <taxon>Comamonadaceae</taxon>
        <taxon>Lampropedia</taxon>
    </lineage>
</organism>
<dbReference type="RefSeq" id="WP_136572105.1">
    <property type="nucleotide sequence ID" value="NZ_STFG01000001.1"/>
</dbReference>
<keyword evidence="1" id="KW-1133">Transmembrane helix</keyword>
<dbReference type="Pfam" id="PF24672">
    <property type="entry name" value="DUF7654"/>
    <property type="match status" value="1"/>
</dbReference>
<dbReference type="Pfam" id="PF24677">
    <property type="entry name" value="DUF7657"/>
    <property type="match status" value="1"/>
</dbReference>
<dbReference type="AlphaFoldDB" id="A0A4S8FEV8"/>
<keyword evidence="1" id="KW-0472">Membrane</keyword>